<keyword evidence="9" id="KW-0418">Kinase</keyword>
<dbReference type="InterPro" id="IPR001789">
    <property type="entry name" value="Sig_transdc_resp-reg_receiver"/>
</dbReference>
<dbReference type="GO" id="GO:0000155">
    <property type="term" value="F:phosphorelay sensor kinase activity"/>
    <property type="evidence" value="ECO:0007669"/>
    <property type="project" value="InterPro"/>
</dbReference>
<keyword evidence="13" id="KW-0472">Membrane</keyword>
<proteinExistence type="inferred from homology"/>
<evidence type="ECO:0000256" key="4">
    <source>
        <dbReference type="ARBA" id="ARBA00012438"/>
    </source>
</evidence>
<keyword evidence="6" id="KW-0808">Transferase</keyword>
<dbReference type="SMART" id="SM00448">
    <property type="entry name" value="REC"/>
    <property type="match status" value="1"/>
</dbReference>
<keyword evidence="8" id="KW-0547">Nucleotide-binding</keyword>
<keyword evidence="7" id="KW-0812">Transmembrane</keyword>
<keyword evidence="5" id="KW-0597">Phosphoprotein</keyword>
<evidence type="ECO:0000256" key="7">
    <source>
        <dbReference type="ARBA" id="ARBA00022692"/>
    </source>
</evidence>
<dbReference type="PROSITE" id="PS50113">
    <property type="entry name" value="PAC"/>
    <property type="match status" value="1"/>
</dbReference>
<evidence type="ECO:0000256" key="5">
    <source>
        <dbReference type="ARBA" id="ARBA00022553"/>
    </source>
</evidence>
<dbReference type="NCBIfam" id="TIGR00229">
    <property type="entry name" value="sensory_box"/>
    <property type="match status" value="1"/>
</dbReference>
<dbReference type="CDD" id="cd17546">
    <property type="entry name" value="REC_hyHK_CKI1_RcsC-like"/>
    <property type="match status" value="1"/>
</dbReference>
<evidence type="ECO:0000256" key="14">
    <source>
        <dbReference type="ARBA" id="ARBA00064003"/>
    </source>
</evidence>
<dbReference type="InterPro" id="IPR000014">
    <property type="entry name" value="PAS"/>
</dbReference>
<evidence type="ECO:0000256" key="12">
    <source>
        <dbReference type="ARBA" id="ARBA00023012"/>
    </source>
</evidence>
<gene>
    <name evidence="17" type="ORF">CCAX7_52960</name>
</gene>
<keyword evidence="11" id="KW-1133">Transmembrane helix</keyword>
<dbReference type="InterPro" id="IPR006189">
    <property type="entry name" value="CHASE_dom"/>
</dbReference>
<dbReference type="CDD" id="cd16922">
    <property type="entry name" value="HATPase_EvgS-ArcB-TorS-like"/>
    <property type="match status" value="1"/>
</dbReference>
<accession>A0A402CNM7</accession>
<dbReference type="EC" id="2.7.13.3" evidence="4"/>
<dbReference type="FunFam" id="1.10.287.130:FF:000002">
    <property type="entry name" value="Two-component osmosensing histidine kinase"/>
    <property type="match status" value="1"/>
</dbReference>
<dbReference type="Gene3D" id="3.40.50.2300">
    <property type="match status" value="1"/>
</dbReference>
<name>A0A402CNM7_9BACT</name>
<sequence length="1036" mass="113428">MMMNRRKTIWDWQTIVLTVIGVLVATLGVSVLYGWYTHNTRLLQVLPSFTPMVYSTALCFACCGMALLGLMFERVRKIVVPAAVFSGAAGLAMLAEYFFHIDLGVDQLFMPAYTKVASAHPGRMAFATACCFSMISVCLLLLRSHKRGRAGVMLSGGLSALVTGIGVVSFCGYLTGVTSFYAWGDLTRMAVHTSLGFVALGSGLCLYAWREEAKRGVTPAWPPIFVGLGIATAALCLYQALIVEQRQQVERMSLLEAINIRYEITSQLQVRTDALLLLSRRWAKQGSVSNEEWDSIAGLYTQQHSGYQAIERVDRDYVIRRAFPLKGNERVINMDLKRQDGRAALLDAARDRPDFSISPVRSLKQGGKGFLIDIPLRFQGRFDGFATGVFRMNDILETALSNDITRGYSVSIFDGDKEVYQRNQSAHAPIAPEFREARLQFHGADWRVRAWPHSNYLTRTEIWAPIIALWTGLVMAAVCAVAVGLGQAARRQSQKLSEMNDALTQEVSERERALEAMRSSENKLSSVTETAAEAIVVTDRDGVLVSWNKGAQMIFGLTPEEAIARPLTRLTPDRFHAALGGDMERLLADVETHGTGNTVELVGLRGGGEEFPLELSLSSWTSGDEVFFTGIMRDMTERKQDEEALRLARDAALASARAKSEFLANMSHEIRTPMNGVLGMTGLLLDTPLTTEQHDYADTIQGSAESLLTIINDILDFSKIEAGKMVIDPTNMRFGDIVAEVVDLLAPRARDAGLSLDYRIAPEARGDYWGDAMRIRQVLTNFVGNSLKFTSEGGVAIEVIETERAGINARLRVVVRDTGIGIPADRLEAVFESFTQAEGGTSRRFGGAGLGLTICRQLAELMGGRVGVDSVVGSGSSFWMELPLERREAASAPSAPAIAPAPAAQALGLRVLLAEDNPVNQKLALKLMEKWGCRADAVTDGRSAVEAWTSGSFDVVLMDVQMPELDGLQATRLIRQFENGTLRRTPIIAMTANAMEGDRDLCLEAGMDDYLSKPIKPNVLYEVLAGLKKETALEAA</sequence>
<dbReference type="CDD" id="cd00130">
    <property type="entry name" value="PAS"/>
    <property type="match status" value="1"/>
</dbReference>
<dbReference type="Gene3D" id="3.30.450.350">
    <property type="entry name" value="CHASE domain"/>
    <property type="match status" value="1"/>
</dbReference>
<comment type="similarity">
    <text evidence="3">In the N-terminal section; belongs to the phytochrome family.</text>
</comment>
<evidence type="ECO:0000256" key="15">
    <source>
        <dbReference type="ARBA" id="ARBA00068150"/>
    </source>
</evidence>
<dbReference type="InterPro" id="IPR035965">
    <property type="entry name" value="PAS-like_dom_sf"/>
</dbReference>
<dbReference type="Pfam" id="PF00072">
    <property type="entry name" value="Response_reg"/>
    <property type="match status" value="1"/>
</dbReference>
<dbReference type="PROSITE" id="PS50110">
    <property type="entry name" value="RESPONSE_REGULATORY"/>
    <property type="match status" value="1"/>
</dbReference>
<evidence type="ECO:0000256" key="1">
    <source>
        <dbReference type="ARBA" id="ARBA00000085"/>
    </source>
</evidence>
<protein>
    <recommendedName>
        <fullName evidence="16">Circadian input-output histidine kinase CikA</fullName>
        <ecNumber evidence="4">2.7.13.3</ecNumber>
    </recommendedName>
    <alternativeName>
        <fullName evidence="15">Sensory/regulatory protein RpfC</fullName>
    </alternativeName>
</protein>
<dbReference type="Gene3D" id="3.30.450.20">
    <property type="entry name" value="PAS domain"/>
    <property type="match status" value="1"/>
</dbReference>
<evidence type="ECO:0000256" key="16">
    <source>
        <dbReference type="ARBA" id="ARBA00074306"/>
    </source>
</evidence>
<dbReference type="SMART" id="SM01079">
    <property type="entry name" value="CHASE"/>
    <property type="match status" value="1"/>
</dbReference>
<dbReference type="Pfam" id="PF00512">
    <property type="entry name" value="HisKA"/>
    <property type="match status" value="1"/>
</dbReference>
<evidence type="ECO:0000313" key="17">
    <source>
        <dbReference type="EMBL" id="BDI33245.1"/>
    </source>
</evidence>
<dbReference type="Proteomes" id="UP000287394">
    <property type="component" value="Chromosome"/>
</dbReference>
<keyword evidence="12" id="KW-0902">Two-component regulatory system</keyword>
<evidence type="ECO:0000256" key="9">
    <source>
        <dbReference type="ARBA" id="ARBA00022777"/>
    </source>
</evidence>
<comment type="subunit">
    <text evidence="14">At low DSF concentrations, interacts with RpfF.</text>
</comment>
<dbReference type="GO" id="GO:0016020">
    <property type="term" value="C:membrane"/>
    <property type="evidence" value="ECO:0007669"/>
    <property type="project" value="UniProtKB-SubCell"/>
</dbReference>
<dbReference type="InterPro" id="IPR005467">
    <property type="entry name" value="His_kinase_dom"/>
</dbReference>
<reference evidence="17 18" key="1">
    <citation type="journal article" date="2019" name="Int. J. Syst. Evol. Microbiol.">
        <title>Capsulimonas corticalis gen. nov., sp. nov., an aerobic capsulated bacterium, of a novel bacterial order, Capsulimonadales ord. nov., of the class Armatimonadia of the phylum Armatimonadetes.</title>
        <authorList>
            <person name="Li J."/>
            <person name="Kudo C."/>
            <person name="Tonouchi A."/>
        </authorList>
    </citation>
    <scope>NUCLEOTIDE SEQUENCE [LARGE SCALE GENOMIC DNA]</scope>
    <source>
        <strain evidence="17 18">AX-7</strain>
    </source>
</reference>
<dbReference type="SUPFAM" id="SSF52172">
    <property type="entry name" value="CheY-like"/>
    <property type="match status" value="1"/>
</dbReference>
<dbReference type="Pfam" id="PF02518">
    <property type="entry name" value="HATPase_c"/>
    <property type="match status" value="1"/>
</dbReference>
<dbReference type="PANTHER" id="PTHR45339:SF1">
    <property type="entry name" value="HYBRID SIGNAL TRANSDUCTION HISTIDINE KINASE J"/>
    <property type="match status" value="1"/>
</dbReference>
<dbReference type="EMBL" id="AP025739">
    <property type="protein sequence ID" value="BDI33245.1"/>
    <property type="molecule type" value="Genomic_DNA"/>
</dbReference>
<dbReference type="InterPro" id="IPR013656">
    <property type="entry name" value="PAS_4"/>
</dbReference>
<dbReference type="SUPFAM" id="SSF47384">
    <property type="entry name" value="Homodimeric domain of signal transducing histidine kinase"/>
    <property type="match status" value="1"/>
</dbReference>
<dbReference type="InterPro" id="IPR036890">
    <property type="entry name" value="HATPase_C_sf"/>
</dbReference>
<dbReference type="SMART" id="SM00091">
    <property type="entry name" value="PAS"/>
    <property type="match status" value="1"/>
</dbReference>
<dbReference type="SMART" id="SM00387">
    <property type="entry name" value="HATPase_c"/>
    <property type="match status" value="1"/>
</dbReference>
<dbReference type="InterPro" id="IPR011006">
    <property type="entry name" value="CheY-like_superfamily"/>
</dbReference>
<dbReference type="InterPro" id="IPR042240">
    <property type="entry name" value="CHASE_sf"/>
</dbReference>
<dbReference type="Pfam" id="PF03924">
    <property type="entry name" value="CHASE"/>
    <property type="match status" value="1"/>
</dbReference>
<evidence type="ECO:0000313" key="18">
    <source>
        <dbReference type="Proteomes" id="UP000287394"/>
    </source>
</evidence>
<keyword evidence="18" id="KW-1185">Reference proteome</keyword>
<dbReference type="PROSITE" id="PS50112">
    <property type="entry name" value="PAS"/>
    <property type="match status" value="1"/>
</dbReference>
<dbReference type="PRINTS" id="PR00344">
    <property type="entry name" value="BCTRLSENSOR"/>
</dbReference>
<dbReference type="Pfam" id="PF08448">
    <property type="entry name" value="PAS_4"/>
    <property type="match status" value="1"/>
</dbReference>
<organism evidence="17 18">
    <name type="scientific">Capsulimonas corticalis</name>
    <dbReference type="NCBI Taxonomy" id="2219043"/>
    <lineage>
        <taxon>Bacteria</taxon>
        <taxon>Bacillati</taxon>
        <taxon>Armatimonadota</taxon>
        <taxon>Armatimonadia</taxon>
        <taxon>Capsulimonadales</taxon>
        <taxon>Capsulimonadaceae</taxon>
        <taxon>Capsulimonas</taxon>
    </lineage>
</organism>
<dbReference type="InterPro" id="IPR003661">
    <property type="entry name" value="HisK_dim/P_dom"/>
</dbReference>
<dbReference type="InterPro" id="IPR036097">
    <property type="entry name" value="HisK_dim/P_sf"/>
</dbReference>
<evidence type="ECO:0000256" key="11">
    <source>
        <dbReference type="ARBA" id="ARBA00022989"/>
    </source>
</evidence>
<dbReference type="PROSITE" id="PS50109">
    <property type="entry name" value="HIS_KIN"/>
    <property type="match status" value="1"/>
</dbReference>
<comment type="subcellular location">
    <subcellularLocation>
        <location evidence="2">Membrane</location>
    </subcellularLocation>
</comment>
<evidence type="ECO:0000256" key="13">
    <source>
        <dbReference type="ARBA" id="ARBA00023136"/>
    </source>
</evidence>
<dbReference type="InterPro" id="IPR004358">
    <property type="entry name" value="Sig_transdc_His_kin-like_C"/>
</dbReference>
<dbReference type="SUPFAM" id="SSF55874">
    <property type="entry name" value="ATPase domain of HSP90 chaperone/DNA topoisomerase II/histidine kinase"/>
    <property type="match status" value="1"/>
</dbReference>
<dbReference type="Gene3D" id="1.10.287.130">
    <property type="match status" value="1"/>
</dbReference>
<evidence type="ECO:0000256" key="2">
    <source>
        <dbReference type="ARBA" id="ARBA00004370"/>
    </source>
</evidence>
<dbReference type="FunFam" id="3.30.565.10:FF:000010">
    <property type="entry name" value="Sensor histidine kinase RcsC"/>
    <property type="match status" value="1"/>
</dbReference>
<dbReference type="InterPro" id="IPR003594">
    <property type="entry name" value="HATPase_dom"/>
</dbReference>
<comment type="catalytic activity">
    <reaction evidence="1">
        <text>ATP + protein L-histidine = ADP + protein N-phospho-L-histidine.</text>
        <dbReference type="EC" id="2.7.13.3"/>
    </reaction>
</comment>
<dbReference type="Gene3D" id="3.30.565.10">
    <property type="entry name" value="Histidine kinase-like ATPase, C-terminal domain"/>
    <property type="match status" value="1"/>
</dbReference>
<evidence type="ECO:0000256" key="6">
    <source>
        <dbReference type="ARBA" id="ARBA00022679"/>
    </source>
</evidence>
<dbReference type="AlphaFoldDB" id="A0A402CNM7"/>
<keyword evidence="10" id="KW-0067">ATP-binding</keyword>
<evidence type="ECO:0000256" key="8">
    <source>
        <dbReference type="ARBA" id="ARBA00022741"/>
    </source>
</evidence>
<dbReference type="SUPFAM" id="SSF55785">
    <property type="entry name" value="PYP-like sensor domain (PAS domain)"/>
    <property type="match status" value="1"/>
</dbReference>
<dbReference type="SMART" id="SM00388">
    <property type="entry name" value="HisKA"/>
    <property type="match status" value="1"/>
</dbReference>
<dbReference type="InterPro" id="IPR000700">
    <property type="entry name" value="PAS-assoc_C"/>
</dbReference>
<dbReference type="CDD" id="cd00082">
    <property type="entry name" value="HisKA"/>
    <property type="match status" value="1"/>
</dbReference>
<dbReference type="PROSITE" id="PS50839">
    <property type="entry name" value="CHASE"/>
    <property type="match status" value="1"/>
</dbReference>
<evidence type="ECO:0000256" key="3">
    <source>
        <dbReference type="ARBA" id="ARBA00006402"/>
    </source>
</evidence>
<dbReference type="PANTHER" id="PTHR45339">
    <property type="entry name" value="HYBRID SIGNAL TRANSDUCTION HISTIDINE KINASE J"/>
    <property type="match status" value="1"/>
</dbReference>
<evidence type="ECO:0000256" key="10">
    <source>
        <dbReference type="ARBA" id="ARBA00022840"/>
    </source>
</evidence>
<dbReference type="GO" id="GO:0005524">
    <property type="term" value="F:ATP binding"/>
    <property type="evidence" value="ECO:0007669"/>
    <property type="project" value="UniProtKB-KW"/>
</dbReference>
<dbReference type="KEGG" id="ccot:CCAX7_52960"/>